<dbReference type="PANTHER" id="PTHR43244:SF2">
    <property type="entry name" value="CONSERVED HYPOTHETICAL ALANINE AND PROLINE-RICH PROTEIN"/>
    <property type="match status" value="1"/>
</dbReference>
<organism evidence="2 3">
    <name type="scientific">Nonomuraea guangzhouensis</name>
    <dbReference type="NCBI Taxonomy" id="1291555"/>
    <lineage>
        <taxon>Bacteria</taxon>
        <taxon>Bacillati</taxon>
        <taxon>Actinomycetota</taxon>
        <taxon>Actinomycetes</taxon>
        <taxon>Streptosporangiales</taxon>
        <taxon>Streptosporangiaceae</taxon>
        <taxon>Nonomuraea</taxon>
    </lineage>
</organism>
<protein>
    <submittedName>
        <fullName evidence="2">TIGR03620 family F420-dependent LLM class oxidoreductase</fullName>
    </submittedName>
</protein>
<dbReference type="EMBL" id="JBHUCM010000005">
    <property type="protein sequence ID" value="MFD1536659.1"/>
    <property type="molecule type" value="Genomic_DNA"/>
</dbReference>
<dbReference type="InterPro" id="IPR050564">
    <property type="entry name" value="F420-G6PD/mer"/>
</dbReference>
<evidence type="ECO:0000313" key="3">
    <source>
        <dbReference type="Proteomes" id="UP001597097"/>
    </source>
</evidence>
<dbReference type="Proteomes" id="UP001597097">
    <property type="component" value="Unassembled WGS sequence"/>
</dbReference>
<reference evidence="3" key="1">
    <citation type="journal article" date="2019" name="Int. J. Syst. Evol. Microbiol.">
        <title>The Global Catalogue of Microorganisms (GCM) 10K type strain sequencing project: providing services to taxonomists for standard genome sequencing and annotation.</title>
        <authorList>
            <consortium name="The Broad Institute Genomics Platform"/>
            <consortium name="The Broad Institute Genome Sequencing Center for Infectious Disease"/>
            <person name="Wu L."/>
            <person name="Ma J."/>
        </authorList>
    </citation>
    <scope>NUCLEOTIDE SEQUENCE [LARGE SCALE GENOMIC DNA]</scope>
    <source>
        <strain evidence="3">CGMCC 1.15399</strain>
    </source>
</reference>
<evidence type="ECO:0000313" key="2">
    <source>
        <dbReference type="EMBL" id="MFD1536659.1"/>
    </source>
</evidence>
<dbReference type="NCBIfam" id="TIGR03620">
    <property type="entry name" value="F420_MSMEG_4141"/>
    <property type="match status" value="1"/>
</dbReference>
<sequence length="314" mass="33197">MRTTVVDAARRALGPVGLTLPVSFTDALSIDLQREAVERLEGAGYHAVWTNEVVGGKDALVQLAVLLAATRRMVFGTSIANIWARQPQTMHGAAAVLAQAYPGRFVLGLGVGYPQQAADTGREFGSPLAMMRDYRDRMDSPTSPPAPDVAYPRIIAANGPKMLTLAGEIADGALPAGGPPEFTAQARQALGPDKLLVVGLSVIPGGDRDRTRALAREWVSGSLRLTWVAAALARLGYSEREISEVSDRLVDAIVAHGAPADIAAKVREHLAAGADHVTLMQPIGTDLSVGVDQLERLAPALRDVTSRGNDHRIG</sequence>
<dbReference type="InterPro" id="IPR011251">
    <property type="entry name" value="Luciferase-like_dom"/>
</dbReference>
<accession>A0ABW4G1M5</accession>
<feature type="domain" description="Luciferase-like" evidence="1">
    <location>
        <begin position="140"/>
        <end position="276"/>
    </location>
</feature>
<dbReference type="Pfam" id="PF00296">
    <property type="entry name" value="Bac_luciferase"/>
    <property type="match status" value="2"/>
</dbReference>
<dbReference type="CDD" id="cd01097">
    <property type="entry name" value="Tetrahydromethanopterin_reductase"/>
    <property type="match status" value="1"/>
</dbReference>
<proteinExistence type="predicted"/>
<dbReference type="RefSeq" id="WP_219530331.1">
    <property type="nucleotide sequence ID" value="NZ_JAHKRM010000008.1"/>
</dbReference>
<keyword evidence="3" id="KW-1185">Reference proteome</keyword>
<dbReference type="InterPro" id="IPR019922">
    <property type="entry name" value="Lucif-like_OxRdatse_MSMEG_4141"/>
</dbReference>
<feature type="domain" description="Luciferase-like" evidence="1">
    <location>
        <begin position="30"/>
        <end position="134"/>
    </location>
</feature>
<comment type="caution">
    <text evidence="2">The sequence shown here is derived from an EMBL/GenBank/DDBJ whole genome shotgun (WGS) entry which is preliminary data.</text>
</comment>
<dbReference type="PANTHER" id="PTHR43244">
    <property type="match status" value="1"/>
</dbReference>
<name>A0ABW4G1M5_9ACTN</name>
<evidence type="ECO:0000259" key="1">
    <source>
        <dbReference type="Pfam" id="PF00296"/>
    </source>
</evidence>
<gene>
    <name evidence="2" type="ORF">ACFSJ0_06420</name>
</gene>